<organism evidence="3">
    <name type="scientific">uncultured Pleomorphomonas sp</name>
    <dbReference type="NCBI Taxonomy" id="442121"/>
    <lineage>
        <taxon>Bacteria</taxon>
        <taxon>Pseudomonadati</taxon>
        <taxon>Pseudomonadota</taxon>
        <taxon>Alphaproteobacteria</taxon>
        <taxon>Hyphomicrobiales</taxon>
        <taxon>Pleomorphomonadaceae</taxon>
        <taxon>Pleomorphomonas</taxon>
        <taxon>environmental samples</taxon>
    </lineage>
</organism>
<evidence type="ECO:0000256" key="1">
    <source>
        <dbReference type="SAM" id="MobiDB-lite"/>
    </source>
</evidence>
<accession>A0A212KXM6</accession>
<dbReference type="EMBL" id="FMJD01000001">
    <property type="protein sequence ID" value="SCM70006.1"/>
    <property type="molecule type" value="Genomic_DNA"/>
</dbReference>
<dbReference type="Pfam" id="PF12728">
    <property type="entry name" value="HTH_17"/>
    <property type="match status" value="1"/>
</dbReference>
<proteinExistence type="predicted"/>
<name>A0A212KXM6_9HYPH</name>
<dbReference type="Gene3D" id="1.10.10.10">
    <property type="entry name" value="Winged helix-like DNA-binding domain superfamily/Winged helix DNA-binding domain"/>
    <property type="match status" value="1"/>
</dbReference>
<dbReference type="GO" id="GO:0003677">
    <property type="term" value="F:DNA binding"/>
    <property type="evidence" value="ECO:0007669"/>
    <property type="project" value="InterPro"/>
</dbReference>
<evidence type="ECO:0000259" key="2">
    <source>
        <dbReference type="Pfam" id="PF12728"/>
    </source>
</evidence>
<reference evidence="3" key="1">
    <citation type="submission" date="2016-08" db="EMBL/GenBank/DDBJ databases">
        <authorList>
            <person name="Seilhamer J.J."/>
        </authorList>
    </citation>
    <scope>NUCLEOTIDE SEQUENCE</scope>
    <source>
        <strain evidence="3">86</strain>
    </source>
</reference>
<evidence type="ECO:0000313" key="4">
    <source>
        <dbReference type="EMBL" id="SCM75132.1"/>
    </source>
</evidence>
<feature type="region of interest" description="Disordered" evidence="1">
    <location>
        <begin position="92"/>
        <end position="133"/>
    </location>
</feature>
<sequence length="133" mass="14913">MTAREPPVGKPAGGFAFASLRRYSREEDSMSDRKKPERILVDDASAILGVPVRTVQALAARGEIPAAKVGRRWTFNPEKLRQWLTDQESKYQRKSTNAAWSGGAVSRLPARNSDEAYERAIGRLGPKHKRDHR</sequence>
<dbReference type="NCBIfam" id="TIGR01764">
    <property type="entry name" value="excise"/>
    <property type="match status" value="1"/>
</dbReference>
<dbReference type="InterPro" id="IPR041657">
    <property type="entry name" value="HTH_17"/>
</dbReference>
<dbReference type="AlphaFoldDB" id="A0A212KXM6"/>
<gene>
    <name evidence="3" type="ORF">KL86PLE_10002</name>
    <name evidence="4" type="ORF">KL86PLE_130533</name>
</gene>
<evidence type="ECO:0000313" key="3">
    <source>
        <dbReference type="EMBL" id="SCM70006.1"/>
    </source>
</evidence>
<dbReference type="EMBL" id="FMJD01000005">
    <property type="protein sequence ID" value="SCM75132.1"/>
    <property type="molecule type" value="Genomic_DNA"/>
</dbReference>
<dbReference type="InterPro" id="IPR010093">
    <property type="entry name" value="SinI_DNA-bd"/>
</dbReference>
<dbReference type="SUPFAM" id="SSF46955">
    <property type="entry name" value="Putative DNA-binding domain"/>
    <property type="match status" value="1"/>
</dbReference>
<feature type="compositionally biased region" description="Basic and acidic residues" evidence="1">
    <location>
        <begin position="112"/>
        <end position="121"/>
    </location>
</feature>
<dbReference type="InterPro" id="IPR036388">
    <property type="entry name" value="WH-like_DNA-bd_sf"/>
</dbReference>
<protein>
    <recommendedName>
        <fullName evidence="2">Helix-turn-helix domain-containing protein</fullName>
    </recommendedName>
</protein>
<dbReference type="InterPro" id="IPR009061">
    <property type="entry name" value="DNA-bd_dom_put_sf"/>
</dbReference>
<feature type="domain" description="Helix-turn-helix" evidence="2">
    <location>
        <begin position="41"/>
        <end position="87"/>
    </location>
</feature>